<evidence type="ECO:0000256" key="5">
    <source>
        <dbReference type="ARBA" id="ARBA00022989"/>
    </source>
</evidence>
<evidence type="ECO:0000313" key="9">
    <source>
        <dbReference type="EMBL" id="ERK54630.1"/>
    </source>
</evidence>
<feature type="transmembrane region" description="Helical" evidence="7">
    <location>
        <begin position="172"/>
        <end position="191"/>
    </location>
</feature>
<dbReference type="EMBL" id="ACVN02000209">
    <property type="protein sequence ID" value="ERK54630.1"/>
    <property type="molecule type" value="Genomic_DNA"/>
</dbReference>
<protein>
    <recommendedName>
        <fullName evidence="8">Glycine transporter domain-containing protein</fullName>
    </recommendedName>
</protein>
<dbReference type="RefSeq" id="WP_021797849.1">
    <property type="nucleotide sequence ID" value="NZ_ACVN02000209.1"/>
</dbReference>
<feature type="transmembrane region" description="Helical" evidence="7">
    <location>
        <begin position="28"/>
        <end position="51"/>
    </location>
</feature>
<keyword evidence="10" id="KW-1185">Reference proteome</keyword>
<evidence type="ECO:0000259" key="8">
    <source>
        <dbReference type="Pfam" id="PF03458"/>
    </source>
</evidence>
<dbReference type="AlphaFoldDB" id="U2PVU9"/>
<organism evidence="9 10">
    <name type="scientific">Propionibacterium acidifaciens F0233</name>
    <dbReference type="NCBI Taxonomy" id="553198"/>
    <lineage>
        <taxon>Bacteria</taxon>
        <taxon>Bacillati</taxon>
        <taxon>Actinomycetota</taxon>
        <taxon>Actinomycetes</taxon>
        <taxon>Propionibacteriales</taxon>
        <taxon>Propionibacteriaceae</taxon>
        <taxon>Propionibacterium</taxon>
    </lineage>
</organism>
<dbReference type="PANTHER" id="PTHR30506">
    <property type="entry name" value="INNER MEMBRANE PROTEIN"/>
    <property type="match status" value="1"/>
</dbReference>
<evidence type="ECO:0000256" key="2">
    <source>
        <dbReference type="ARBA" id="ARBA00008193"/>
    </source>
</evidence>
<keyword evidence="3" id="KW-1003">Cell membrane</keyword>
<feature type="transmembrane region" description="Helical" evidence="7">
    <location>
        <begin position="57"/>
        <end position="74"/>
    </location>
</feature>
<keyword evidence="6 7" id="KW-0472">Membrane</keyword>
<gene>
    <name evidence="9" type="ORF">HMPREF0682_2720</name>
</gene>
<evidence type="ECO:0000256" key="7">
    <source>
        <dbReference type="SAM" id="Phobius"/>
    </source>
</evidence>
<proteinExistence type="inferred from homology"/>
<dbReference type="GO" id="GO:0005886">
    <property type="term" value="C:plasma membrane"/>
    <property type="evidence" value="ECO:0007669"/>
    <property type="project" value="UniProtKB-SubCell"/>
</dbReference>
<evidence type="ECO:0000256" key="1">
    <source>
        <dbReference type="ARBA" id="ARBA00004651"/>
    </source>
</evidence>
<comment type="similarity">
    <text evidence="2">Belongs to the UPF0126 family.</text>
</comment>
<sequence length="213" mass="22377">MELLNFVGVFAFAVSGGLVGVRRRFDVFGILVLALVTALGGGVIRDLLLGIDPPSNLSNVPFMLTAIVAGLIAFRFSGSLDRIRKLILIADAAGLGAFAVSATMLAIRHGHPGIEAILVGTITAIGGGMMRDVLAGLVPSVLTQDVYALPALLGCAGTDLCVRMGVLNPITLWTLVVLVLGLRVLALRFHWQVPKPRRLTRDEPNRPGPGSAP</sequence>
<evidence type="ECO:0000313" key="10">
    <source>
        <dbReference type="Proteomes" id="UP000017052"/>
    </source>
</evidence>
<feature type="transmembrane region" description="Helical" evidence="7">
    <location>
        <begin position="86"/>
        <end position="107"/>
    </location>
</feature>
<reference evidence="9" key="1">
    <citation type="submission" date="2013-08" db="EMBL/GenBank/DDBJ databases">
        <authorList>
            <person name="Durkin A.S."/>
            <person name="Haft D.R."/>
            <person name="McCorrison J."/>
            <person name="Torralba M."/>
            <person name="Gillis M."/>
            <person name="Haft D.H."/>
            <person name="Methe B."/>
            <person name="Sutton G."/>
            <person name="Nelson K.E."/>
        </authorList>
    </citation>
    <scope>NUCLEOTIDE SEQUENCE [LARGE SCALE GENOMIC DNA]</scope>
    <source>
        <strain evidence="9">F0233</strain>
    </source>
</reference>
<evidence type="ECO:0000256" key="3">
    <source>
        <dbReference type="ARBA" id="ARBA00022475"/>
    </source>
</evidence>
<keyword evidence="4 7" id="KW-0812">Transmembrane</keyword>
<evidence type="ECO:0000256" key="4">
    <source>
        <dbReference type="ARBA" id="ARBA00022692"/>
    </source>
</evidence>
<feature type="domain" description="Glycine transporter" evidence="8">
    <location>
        <begin position="3"/>
        <end position="75"/>
    </location>
</feature>
<name>U2PVU9_9ACTN</name>
<dbReference type="InterPro" id="IPR005115">
    <property type="entry name" value="Gly_transporter"/>
</dbReference>
<keyword evidence="5 7" id="KW-1133">Transmembrane helix</keyword>
<dbReference type="Proteomes" id="UP000017052">
    <property type="component" value="Unassembled WGS sequence"/>
</dbReference>
<dbReference type="PANTHER" id="PTHR30506:SF3">
    <property type="entry name" value="UPF0126 INNER MEMBRANE PROTEIN YADS-RELATED"/>
    <property type="match status" value="1"/>
</dbReference>
<dbReference type="GeneID" id="95359378"/>
<comment type="caution">
    <text evidence="9">The sequence shown here is derived from an EMBL/GenBank/DDBJ whole genome shotgun (WGS) entry which is preliminary data.</text>
</comment>
<dbReference type="Pfam" id="PF03458">
    <property type="entry name" value="Gly_transporter"/>
    <property type="match status" value="2"/>
</dbReference>
<feature type="transmembrane region" description="Helical" evidence="7">
    <location>
        <begin position="6"/>
        <end position="21"/>
    </location>
</feature>
<feature type="domain" description="Glycine transporter" evidence="8">
    <location>
        <begin position="89"/>
        <end position="156"/>
    </location>
</feature>
<accession>U2PVU9</accession>
<comment type="subcellular location">
    <subcellularLocation>
        <location evidence="1">Cell membrane</location>
        <topology evidence="1">Multi-pass membrane protein</topology>
    </subcellularLocation>
</comment>
<evidence type="ECO:0000256" key="6">
    <source>
        <dbReference type="ARBA" id="ARBA00023136"/>
    </source>
</evidence>